<proteinExistence type="predicted"/>
<evidence type="ECO:0000256" key="1">
    <source>
        <dbReference type="SAM" id="MobiDB-lite"/>
    </source>
</evidence>
<feature type="compositionally biased region" description="Basic and acidic residues" evidence="1">
    <location>
        <begin position="1"/>
        <end position="28"/>
    </location>
</feature>
<dbReference type="AlphaFoldDB" id="A0A6G1PSY0"/>
<evidence type="ECO:0000313" key="2">
    <source>
        <dbReference type="EMBL" id="KAF3693372.1"/>
    </source>
</evidence>
<reference evidence="3" key="2">
    <citation type="submission" date="2019-02" db="EMBL/GenBank/DDBJ databases">
        <title>Opniocepnalus argus Var Kimnra genome.</title>
        <authorList>
            <person name="Zhou C."/>
            <person name="Xiao S."/>
        </authorList>
    </citation>
    <scope>NUCLEOTIDE SEQUENCE [LARGE SCALE GENOMIC DNA]</scope>
</reference>
<dbReference type="EMBL" id="CM015719">
    <property type="protein sequence ID" value="KAF3693372.1"/>
    <property type="molecule type" value="Genomic_DNA"/>
</dbReference>
<evidence type="ECO:0000313" key="3">
    <source>
        <dbReference type="Proteomes" id="UP000503349"/>
    </source>
</evidence>
<keyword evidence="3" id="KW-1185">Reference proteome</keyword>
<feature type="region of interest" description="Disordered" evidence="1">
    <location>
        <begin position="1"/>
        <end position="58"/>
    </location>
</feature>
<organism evidence="2 3">
    <name type="scientific">Channa argus</name>
    <name type="common">Northern snakehead</name>
    <name type="synonym">Ophicephalus argus</name>
    <dbReference type="NCBI Taxonomy" id="215402"/>
    <lineage>
        <taxon>Eukaryota</taxon>
        <taxon>Metazoa</taxon>
        <taxon>Chordata</taxon>
        <taxon>Craniata</taxon>
        <taxon>Vertebrata</taxon>
        <taxon>Euteleostomi</taxon>
        <taxon>Actinopterygii</taxon>
        <taxon>Neopterygii</taxon>
        <taxon>Teleostei</taxon>
        <taxon>Neoteleostei</taxon>
        <taxon>Acanthomorphata</taxon>
        <taxon>Anabantaria</taxon>
        <taxon>Anabantiformes</taxon>
        <taxon>Channoidei</taxon>
        <taxon>Channidae</taxon>
        <taxon>Channa</taxon>
    </lineage>
</organism>
<gene>
    <name evidence="2" type="ORF">EXN66_Car009048</name>
</gene>
<dbReference type="Proteomes" id="UP000503349">
    <property type="component" value="Chromosome 8"/>
</dbReference>
<sequence length="218" mass="24879">MREVKMSEQWRTGDREMGRGEGRKEGRPSRGGGSARGDKREERLELPPAGRRTDKKECSSLGAPHYAMIGIEIRVNLSSGTSYGLLCNNTPTPVADKQVKLMPLFSVCWISVGCFKPPSVHSRICKDVQMNVRIRRCMWWRTPFGAEWFIVTVFSRTRVNATRNHSRMVNVHIFTTVAKWTLVFAEQSVFVAVLRTRDDESNGPCRDSVFIPAHYRIF</sequence>
<protein>
    <submittedName>
        <fullName evidence="2">Uncharacterized protein</fullName>
    </submittedName>
</protein>
<feature type="compositionally biased region" description="Basic and acidic residues" evidence="1">
    <location>
        <begin position="36"/>
        <end position="58"/>
    </location>
</feature>
<reference evidence="2 3" key="1">
    <citation type="submission" date="2019-02" db="EMBL/GenBank/DDBJ databases">
        <title>Opniocepnalus argus genome.</title>
        <authorList>
            <person name="Zhou C."/>
            <person name="Xiao S."/>
        </authorList>
    </citation>
    <scope>NUCLEOTIDE SEQUENCE [LARGE SCALE GENOMIC DNA]</scope>
    <source>
        <strain evidence="2">OARG1902GOOAL</strain>
        <tissue evidence="2">Muscle</tissue>
    </source>
</reference>
<accession>A0A6G1PSY0</accession>
<name>A0A6G1PSY0_CHAAH</name>